<dbReference type="PROSITE" id="PS51918">
    <property type="entry name" value="RADICAL_SAM"/>
    <property type="match status" value="1"/>
</dbReference>
<keyword evidence="3" id="KW-0479">Metal-binding</keyword>
<dbReference type="InterPro" id="IPR007197">
    <property type="entry name" value="rSAM"/>
</dbReference>
<evidence type="ECO:0000256" key="3">
    <source>
        <dbReference type="ARBA" id="ARBA00022723"/>
    </source>
</evidence>
<dbReference type="CDD" id="cd01335">
    <property type="entry name" value="Radical_SAM"/>
    <property type="match status" value="1"/>
</dbReference>
<dbReference type="EMBL" id="DQ372711">
    <property type="protein sequence ID" value="ABE73736.1"/>
    <property type="molecule type" value="Genomic_DNA"/>
</dbReference>
<dbReference type="InterPro" id="IPR006638">
    <property type="entry name" value="Elp3/MiaA/NifB-like_rSAM"/>
</dbReference>
<comment type="cofactor">
    <cofactor evidence="1">
        <name>[4Fe-4S] cluster</name>
        <dbReference type="ChEBI" id="CHEBI:49883"/>
    </cofactor>
</comment>
<proteinExistence type="predicted"/>
<dbReference type="PANTHER" id="PTHR43409">
    <property type="entry name" value="ANAEROBIC MAGNESIUM-PROTOPORPHYRIN IX MONOMETHYL ESTER CYCLASE-RELATED"/>
    <property type="match status" value="1"/>
</dbReference>
<dbReference type="Pfam" id="PF04055">
    <property type="entry name" value="Radical_SAM"/>
    <property type="match status" value="1"/>
</dbReference>
<dbReference type="SUPFAM" id="SSF102114">
    <property type="entry name" value="Radical SAM enzymes"/>
    <property type="match status" value="1"/>
</dbReference>
<evidence type="ECO:0000256" key="5">
    <source>
        <dbReference type="ARBA" id="ARBA00023014"/>
    </source>
</evidence>
<accession>Q1KY48</accession>
<evidence type="ECO:0000256" key="6">
    <source>
        <dbReference type="SAM" id="MobiDB-lite"/>
    </source>
</evidence>
<keyword evidence="4" id="KW-0408">Iron</keyword>
<reference evidence="8" key="1">
    <citation type="journal article" date="2006" name="J. Bacteriol.">
        <title>Class 1 integrons potentially predating the association with tn402-like transposition genes are present in a sediment microbial community.</title>
        <authorList>
            <person name="Stokes H.W."/>
            <person name="Nesbo C.L."/>
            <person name="Holley M."/>
            <person name="Bahl M.I."/>
            <person name="Gillings M.R."/>
            <person name="Boucher Y."/>
        </authorList>
    </citation>
    <scope>NUCLEOTIDE SEQUENCE</scope>
    <source>
        <strain evidence="8">MUL2G9</strain>
    </source>
</reference>
<dbReference type="PANTHER" id="PTHR43409:SF4">
    <property type="entry name" value="RADICAL SAM SUPERFAMILY PROTEIN"/>
    <property type="match status" value="1"/>
</dbReference>
<dbReference type="SFLD" id="SFLDS00029">
    <property type="entry name" value="Radical_SAM"/>
    <property type="match status" value="2"/>
</dbReference>
<dbReference type="SFLD" id="SFLDG01082">
    <property type="entry name" value="B12-binding_domain_containing"/>
    <property type="match status" value="1"/>
</dbReference>
<dbReference type="GO" id="GO:0003824">
    <property type="term" value="F:catalytic activity"/>
    <property type="evidence" value="ECO:0007669"/>
    <property type="project" value="InterPro"/>
</dbReference>
<evidence type="ECO:0000256" key="1">
    <source>
        <dbReference type="ARBA" id="ARBA00001966"/>
    </source>
</evidence>
<dbReference type="GO" id="GO:0046872">
    <property type="term" value="F:metal ion binding"/>
    <property type="evidence" value="ECO:0007669"/>
    <property type="project" value="UniProtKB-KW"/>
</dbReference>
<dbReference type="SFLD" id="SFLDG01095">
    <property type="entry name" value="Uncharacterised_Radical_SAM_Su"/>
    <property type="match status" value="1"/>
</dbReference>
<evidence type="ECO:0000259" key="7">
    <source>
        <dbReference type="PROSITE" id="PS51918"/>
    </source>
</evidence>
<dbReference type="InterPro" id="IPR058240">
    <property type="entry name" value="rSAM_sf"/>
</dbReference>
<feature type="region of interest" description="Disordered" evidence="6">
    <location>
        <begin position="1"/>
        <end position="48"/>
    </location>
</feature>
<sequence>MARAGAARRYPAQPDRGARPAPLAQQGRPWHCPPALRGTQPARRGGAELHRQSFVAASPSLSIMLPIRYVEPVFRPPSEADSLILPVTDGCSWNKCTFCEMYTAPQKAFRARGEDEVLESIRRTGERYGNQVRRVFLADGDALVLPTRRLLSYLEAIREHLPAVHRVSSYCLARNLARKTVAELRTLAEAGLKLAYLGAESGDDEVLARVNKGETFESTRAALDKLGEAGISRSVMILNGLGGQALSNQHADNSARLANATQPEYLSTLVVTLHDQGRRFMEAWPAWQALDPQGLFVEMERFLSALELRRTVFRSDHASNWLVLKGNLGADKARLLADVRAAIERPDAAPLRAAWQRGL</sequence>
<dbReference type="InterPro" id="IPR013785">
    <property type="entry name" value="Aldolase_TIM"/>
</dbReference>
<keyword evidence="2" id="KW-0949">S-adenosyl-L-methionine</keyword>
<dbReference type="GO" id="GO:0051536">
    <property type="term" value="F:iron-sulfur cluster binding"/>
    <property type="evidence" value="ECO:0007669"/>
    <property type="project" value="UniProtKB-KW"/>
</dbReference>
<keyword evidence="5" id="KW-0411">Iron-sulfur</keyword>
<evidence type="ECO:0000256" key="2">
    <source>
        <dbReference type="ARBA" id="ARBA00022691"/>
    </source>
</evidence>
<organism evidence="8">
    <name type="scientific">Parazoarcus communis</name>
    <dbReference type="NCBI Taxonomy" id="41977"/>
    <lineage>
        <taxon>Bacteria</taxon>
        <taxon>Pseudomonadati</taxon>
        <taxon>Pseudomonadota</taxon>
        <taxon>Betaproteobacteria</taxon>
        <taxon>Rhodocyclales</taxon>
        <taxon>Zoogloeaceae</taxon>
        <taxon>Parazoarcus</taxon>
    </lineage>
</organism>
<name>Q1KY48_9RHOO</name>
<dbReference type="SMART" id="SM00729">
    <property type="entry name" value="Elp3"/>
    <property type="match status" value="1"/>
</dbReference>
<dbReference type="Gene3D" id="3.20.20.70">
    <property type="entry name" value="Aldolase class I"/>
    <property type="match status" value="1"/>
</dbReference>
<feature type="domain" description="Radical SAM core" evidence="7">
    <location>
        <begin position="77"/>
        <end position="306"/>
    </location>
</feature>
<dbReference type="AlphaFoldDB" id="Q1KY48"/>
<protein>
    <submittedName>
        <fullName evidence="8">Putative Fe-S oxidoreductase</fullName>
    </submittedName>
</protein>
<dbReference type="InterPro" id="IPR051198">
    <property type="entry name" value="BchE-like"/>
</dbReference>
<evidence type="ECO:0000313" key="8">
    <source>
        <dbReference type="EMBL" id="ABE73736.1"/>
    </source>
</evidence>
<evidence type="ECO:0000256" key="4">
    <source>
        <dbReference type="ARBA" id="ARBA00023004"/>
    </source>
</evidence>